<protein>
    <recommendedName>
        <fullName evidence="3">F-box domain-containing protein</fullName>
    </recommendedName>
</protein>
<evidence type="ECO:0008006" key="3">
    <source>
        <dbReference type="Google" id="ProtNLM"/>
    </source>
</evidence>
<name>A0ABQ8K3T8_9APHY</name>
<dbReference type="GeneID" id="72006843"/>
<accession>A0ABQ8K3T8</accession>
<proteinExistence type="predicted"/>
<comment type="caution">
    <text evidence="1">The sequence shown here is derived from an EMBL/GenBank/DDBJ whole genome shotgun (WGS) entry which is preliminary data.</text>
</comment>
<dbReference type="Proteomes" id="UP000814176">
    <property type="component" value="Unassembled WGS sequence"/>
</dbReference>
<dbReference type="RefSeq" id="XP_047774623.1">
    <property type="nucleotide sequence ID" value="XM_047926111.1"/>
</dbReference>
<dbReference type="EMBL" id="JADCUA010000025">
    <property type="protein sequence ID" value="KAH9831509.1"/>
    <property type="molecule type" value="Genomic_DNA"/>
</dbReference>
<keyword evidence="2" id="KW-1185">Reference proteome</keyword>
<gene>
    <name evidence="1" type="ORF">C8Q71DRAFT_815946</name>
</gene>
<evidence type="ECO:0000313" key="2">
    <source>
        <dbReference type="Proteomes" id="UP000814176"/>
    </source>
</evidence>
<dbReference type="Gene3D" id="3.80.10.10">
    <property type="entry name" value="Ribonuclease Inhibitor"/>
    <property type="match status" value="1"/>
</dbReference>
<dbReference type="SUPFAM" id="SSF52047">
    <property type="entry name" value="RNI-like"/>
    <property type="match status" value="1"/>
</dbReference>
<dbReference type="InterPro" id="IPR032675">
    <property type="entry name" value="LRR_dom_sf"/>
</dbReference>
<organism evidence="1 2">
    <name type="scientific">Rhodofomes roseus</name>
    <dbReference type="NCBI Taxonomy" id="34475"/>
    <lineage>
        <taxon>Eukaryota</taxon>
        <taxon>Fungi</taxon>
        <taxon>Dikarya</taxon>
        <taxon>Basidiomycota</taxon>
        <taxon>Agaricomycotina</taxon>
        <taxon>Agaricomycetes</taxon>
        <taxon>Polyporales</taxon>
        <taxon>Rhodofomes</taxon>
    </lineage>
</organism>
<sequence length="512" mass="59339">MMTENSDSLCRLNTDVLLSVFEHSLPDRGLRSLSSSCRWIREETMPVLFRRCLVTVAEPICADRFLPQTLWPYVYHLSLRDECPDRAAARFYSSRKPRLHFTDDPLLCGIMDPEFLRTTLRAMPRLQSISLDFMCRESHGLGWDSLAAILSTPQLRSFTLAQFMFSPRHSLTTDSVEFLAPLTTFRHEQRALRSELRRFLCQEAALGVVIGRLRHTLECLLLASEVAPFRTLMANQWPRLKELHLIGDFHPSPDSLIPFVTLLAEMPKLRVLKLELALRSYVHRKDLKLWPLDHEARFPWPDLVDLVVSFPSPEDRIYSHLPRSMRRLSLRCTPHHYFYSWKENRLSHLHSPILHASEMLKLLPHINTPDLEELCLEYRADAAEDELLVCVAQRFPRLTSLEMHRFQSDTGSSVTATGVGLRLAKLEKLLTLRLYDDNLPLPRFATLQRNAAIIADKLARPDVRLWLLRISSDPCWYPYRLVAKQSVDEEPRVEVNPLGHSGLQVYPFDDDY</sequence>
<evidence type="ECO:0000313" key="1">
    <source>
        <dbReference type="EMBL" id="KAH9831509.1"/>
    </source>
</evidence>
<reference evidence="1 2" key="1">
    <citation type="journal article" date="2021" name="Environ. Microbiol.">
        <title>Gene family expansions and transcriptome signatures uncover fungal adaptations to wood decay.</title>
        <authorList>
            <person name="Hage H."/>
            <person name="Miyauchi S."/>
            <person name="Viragh M."/>
            <person name="Drula E."/>
            <person name="Min B."/>
            <person name="Chaduli D."/>
            <person name="Navarro D."/>
            <person name="Favel A."/>
            <person name="Norest M."/>
            <person name="Lesage-Meessen L."/>
            <person name="Balint B."/>
            <person name="Merenyi Z."/>
            <person name="de Eugenio L."/>
            <person name="Morin E."/>
            <person name="Martinez A.T."/>
            <person name="Baldrian P."/>
            <person name="Stursova M."/>
            <person name="Martinez M.J."/>
            <person name="Novotny C."/>
            <person name="Magnuson J.K."/>
            <person name="Spatafora J.W."/>
            <person name="Maurice S."/>
            <person name="Pangilinan J."/>
            <person name="Andreopoulos W."/>
            <person name="LaButti K."/>
            <person name="Hundley H."/>
            <person name="Na H."/>
            <person name="Kuo A."/>
            <person name="Barry K."/>
            <person name="Lipzen A."/>
            <person name="Henrissat B."/>
            <person name="Riley R."/>
            <person name="Ahrendt S."/>
            <person name="Nagy L.G."/>
            <person name="Grigoriev I.V."/>
            <person name="Martin F."/>
            <person name="Rosso M.N."/>
        </authorList>
    </citation>
    <scope>NUCLEOTIDE SEQUENCE [LARGE SCALE GENOMIC DNA]</scope>
    <source>
        <strain evidence="1 2">CIRM-BRFM 1785</strain>
    </source>
</reference>